<feature type="region of interest" description="Disordered" evidence="1">
    <location>
        <begin position="37"/>
        <end position="78"/>
    </location>
</feature>
<evidence type="ECO:0000313" key="2">
    <source>
        <dbReference type="EMBL" id="KNZ61912.1"/>
    </source>
</evidence>
<name>A0A0L6VMW7_9BASI</name>
<keyword evidence="3" id="KW-1185">Reference proteome</keyword>
<proteinExistence type="predicted"/>
<accession>A0A0L6VMW7</accession>
<dbReference type="Proteomes" id="UP000037035">
    <property type="component" value="Unassembled WGS sequence"/>
</dbReference>
<dbReference type="VEuPathDB" id="FungiDB:VP01_1338g3"/>
<protein>
    <submittedName>
        <fullName evidence="2">Uncharacterized protein</fullName>
    </submittedName>
</protein>
<reference evidence="2 3" key="1">
    <citation type="submission" date="2015-08" db="EMBL/GenBank/DDBJ databases">
        <title>Next Generation Sequencing and Analysis of the Genome of Puccinia sorghi L Schw, the Causal Agent of Maize Common Rust.</title>
        <authorList>
            <person name="Rochi L."/>
            <person name="Burguener G."/>
            <person name="Darino M."/>
            <person name="Turjanski A."/>
            <person name="Kreff E."/>
            <person name="Dieguez M.J."/>
            <person name="Sacco F."/>
        </authorList>
    </citation>
    <scope>NUCLEOTIDE SEQUENCE [LARGE SCALE GENOMIC DNA]</scope>
    <source>
        <strain evidence="2 3">RO10H11247</strain>
    </source>
</reference>
<feature type="region of interest" description="Disordered" evidence="1">
    <location>
        <begin position="1"/>
        <end position="22"/>
    </location>
</feature>
<organism evidence="2 3">
    <name type="scientific">Puccinia sorghi</name>
    <dbReference type="NCBI Taxonomy" id="27349"/>
    <lineage>
        <taxon>Eukaryota</taxon>
        <taxon>Fungi</taxon>
        <taxon>Dikarya</taxon>
        <taxon>Basidiomycota</taxon>
        <taxon>Pucciniomycotina</taxon>
        <taxon>Pucciniomycetes</taxon>
        <taxon>Pucciniales</taxon>
        <taxon>Pucciniaceae</taxon>
        <taxon>Puccinia</taxon>
    </lineage>
</organism>
<dbReference type="OrthoDB" id="2496884at2759"/>
<sequence>MAKEDWWEGGGAQVETTGQRGCRPTGYIFRIVQKRKARLQSRRCGDRRGGKSPGAPPSYPKKTSHSTSESKFQRPPPPNDISYYSIQLAVMIHPIQALSSYIYKYCDNTSTRYVNGKAIAHVSRTQVARALPAPEAVTSDFSEPPPYGDVLPPPAYQSIVGRLCLIDRSDQTFKIYQTDLMMLSREWTRRSTSHRDALVNVVGGPQMAPRRVVIMIDLFMSIVQHQPCPRPNGAPSCECRIKRWACLKQEWIEVMLLLGNLC</sequence>
<evidence type="ECO:0000313" key="3">
    <source>
        <dbReference type="Proteomes" id="UP000037035"/>
    </source>
</evidence>
<gene>
    <name evidence="2" type="ORF">VP01_1338g3</name>
</gene>
<comment type="caution">
    <text evidence="2">The sequence shown here is derived from an EMBL/GenBank/DDBJ whole genome shotgun (WGS) entry which is preliminary data.</text>
</comment>
<dbReference type="AlphaFoldDB" id="A0A0L6VMW7"/>
<evidence type="ECO:0000256" key="1">
    <source>
        <dbReference type="SAM" id="MobiDB-lite"/>
    </source>
</evidence>
<dbReference type="EMBL" id="LAVV01003765">
    <property type="protein sequence ID" value="KNZ61912.1"/>
    <property type="molecule type" value="Genomic_DNA"/>
</dbReference>